<name>A0A1I7WVI8_HETBA</name>
<dbReference type="Proteomes" id="UP000095283">
    <property type="component" value="Unplaced"/>
</dbReference>
<protein>
    <submittedName>
        <fullName evidence="2">DUF4201 domain-containing protein</fullName>
    </submittedName>
</protein>
<dbReference type="AlphaFoldDB" id="A0A1I7WVI8"/>
<organism evidence="1 2">
    <name type="scientific">Heterorhabditis bacteriophora</name>
    <name type="common">Entomopathogenic nematode worm</name>
    <dbReference type="NCBI Taxonomy" id="37862"/>
    <lineage>
        <taxon>Eukaryota</taxon>
        <taxon>Metazoa</taxon>
        <taxon>Ecdysozoa</taxon>
        <taxon>Nematoda</taxon>
        <taxon>Chromadorea</taxon>
        <taxon>Rhabditida</taxon>
        <taxon>Rhabditina</taxon>
        <taxon>Rhabditomorpha</taxon>
        <taxon>Strongyloidea</taxon>
        <taxon>Heterorhabditidae</taxon>
        <taxon>Heterorhabditis</taxon>
    </lineage>
</organism>
<proteinExistence type="predicted"/>
<evidence type="ECO:0000313" key="1">
    <source>
        <dbReference type="Proteomes" id="UP000095283"/>
    </source>
</evidence>
<sequence>MKELEEREIDFDDEVREDELLKQEIMVQKALVSIEVKLEQYGLLKDLDEDSRALLTGKANLRVTVSETGNQLLNAKLTDSLMEKQSKGIRTGLLSSINAQFLLIFRIWRRNFLMFLNLAQWRKLVWRVLLYLLINIII</sequence>
<evidence type="ECO:0000313" key="2">
    <source>
        <dbReference type="WBParaSite" id="Hba_09161"/>
    </source>
</evidence>
<accession>A0A1I7WVI8</accession>
<reference evidence="2" key="1">
    <citation type="submission" date="2016-11" db="UniProtKB">
        <authorList>
            <consortium name="WormBaseParasite"/>
        </authorList>
    </citation>
    <scope>IDENTIFICATION</scope>
</reference>
<keyword evidence="1" id="KW-1185">Reference proteome</keyword>
<dbReference type="WBParaSite" id="Hba_09161">
    <property type="protein sequence ID" value="Hba_09161"/>
    <property type="gene ID" value="Hba_09161"/>
</dbReference>